<proteinExistence type="predicted"/>
<gene>
    <name evidence="1" type="ORF">CFP56_010999</name>
</gene>
<dbReference type="AlphaFoldDB" id="A0AAW0L1A2"/>
<protein>
    <submittedName>
        <fullName evidence="1">Uncharacterized protein</fullName>
    </submittedName>
</protein>
<keyword evidence="2" id="KW-1185">Reference proteome</keyword>
<reference evidence="1 2" key="1">
    <citation type="journal article" date="2018" name="Sci. Data">
        <title>The draft genome sequence of cork oak.</title>
        <authorList>
            <person name="Ramos A.M."/>
            <person name="Usie A."/>
            <person name="Barbosa P."/>
            <person name="Barros P.M."/>
            <person name="Capote T."/>
            <person name="Chaves I."/>
            <person name="Simoes F."/>
            <person name="Abreu I."/>
            <person name="Carrasquinho I."/>
            <person name="Faro C."/>
            <person name="Guimaraes J.B."/>
            <person name="Mendonca D."/>
            <person name="Nobrega F."/>
            <person name="Rodrigues L."/>
            <person name="Saibo N.J.M."/>
            <person name="Varela M.C."/>
            <person name="Egas C."/>
            <person name="Matos J."/>
            <person name="Miguel C.M."/>
            <person name="Oliveira M.M."/>
            <person name="Ricardo C.P."/>
            <person name="Goncalves S."/>
        </authorList>
    </citation>
    <scope>NUCLEOTIDE SEQUENCE [LARGE SCALE GENOMIC DNA]</scope>
    <source>
        <strain evidence="2">cv. HL8</strain>
    </source>
</reference>
<evidence type="ECO:0000313" key="2">
    <source>
        <dbReference type="Proteomes" id="UP000237347"/>
    </source>
</evidence>
<dbReference type="EMBL" id="PKMF04000187">
    <property type="protein sequence ID" value="KAK7844333.1"/>
    <property type="molecule type" value="Genomic_DNA"/>
</dbReference>
<dbReference type="Proteomes" id="UP000237347">
    <property type="component" value="Unassembled WGS sequence"/>
</dbReference>
<comment type="caution">
    <text evidence="1">The sequence shown here is derived from an EMBL/GenBank/DDBJ whole genome shotgun (WGS) entry which is preliminary data.</text>
</comment>
<evidence type="ECO:0000313" key="1">
    <source>
        <dbReference type="EMBL" id="KAK7844333.1"/>
    </source>
</evidence>
<name>A0AAW0L1A2_QUESU</name>
<sequence>MAFRGGIYFHLLFGLCGDTETEFPLRIFLVTRGSLPHASIKLKSFSSV</sequence>
<accession>A0AAW0L1A2</accession>
<organism evidence="1 2">
    <name type="scientific">Quercus suber</name>
    <name type="common">Cork oak</name>
    <dbReference type="NCBI Taxonomy" id="58331"/>
    <lineage>
        <taxon>Eukaryota</taxon>
        <taxon>Viridiplantae</taxon>
        <taxon>Streptophyta</taxon>
        <taxon>Embryophyta</taxon>
        <taxon>Tracheophyta</taxon>
        <taxon>Spermatophyta</taxon>
        <taxon>Magnoliopsida</taxon>
        <taxon>eudicotyledons</taxon>
        <taxon>Gunneridae</taxon>
        <taxon>Pentapetalae</taxon>
        <taxon>rosids</taxon>
        <taxon>fabids</taxon>
        <taxon>Fagales</taxon>
        <taxon>Fagaceae</taxon>
        <taxon>Quercus</taxon>
    </lineage>
</organism>